<dbReference type="Gene3D" id="3.40.710.10">
    <property type="entry name" value="DD-peptidase/beta-lactamase superfamily"/>
    <property type="match status" value="1"/>
</dbReference>
<sequence length="510" mass="54645">MPEPMSRRTLLRTVAGGAAAVATGAAATATPAHAAGSRVPGAVRELEEKIKSAMAAYGIPGVSYGLRYRGRDYLGGFGVTDVSAPQAVTGETAFRIASTTKPFTGTAVMRLAERGRIDLDAPVRRYLPDFRTSDEAASRRVTVRHLLNHSAGWLGDVFLDTGDGDDALARYVAAMATVPQLTAPGTVFSYNNAAFAVAGRVIEVVTGKSYEQAVRDLILGPLRLSQTAFRTSELPGVRIASGHDYDGAPGEVPLPRSINAVGGLYSTARDQLRWARYHLGDGSPLLTRRSLRAMRWRPGPGGTLFVELDGAGVSWMLRPTAEGPRVVQHGGDWPGHHSGFLFVPERDFALTVLTNAESGPLLTAELFSSDWALSRFAGLHNLPARPQVLSPAQLAPYEGRYVADQIGFGGERATLAYELAGADGRLILSYEGQNVAVLPFYRKDYALVWGPDGSDAHSRADFVRNPDGTVGWLRLGGRLYRRTPSAPTALRTTSTPPRLLPVTLPYPAVS</sequence>
<reference evidence="3 4" key="1">
    <citation type="submission" date="2014-10" db="EMBL/GenBank/DDBJ databases">
        <title>Draft genome sequence of Actinoplanes utahensis NRRL 12052.</title>
        <authorList>
            <person name="Velasco-Bucheli B."/>
            <person name="del Cerro C."/>
            <person name="Hormigo D."/>
            <person name="Garcia J.L."/>
            <person name="Acebal C."/>
            <person name="Arroyo M."/>
            <person name="de la Mata I."/>
        </authorList>
    </citation>
    <scope>NUCLEOTIDE SEQUENCE [LARGE SCALE GENOMIC DNA]</scope>
    <source>
        <strain evidence="3 4">NRRL 12052</strain>
    </source>
</reference>
<dbReference type="InterPro" id="IPR012338">
    <property type="entry name" value="Beta-lactam/transpept-like"/>
</dbReference>
<dbReference type="Pfam" id="PF00144">
    <property type="entry name" value="Beta-lactamase"/>
    <property type="match status" value="1"/>
</dbReference>
<evidence type="ECO:0000259" key="2">
    <source>
        <dbReference type="Pfam" id="PF00144"/>
    </source>
</evidence>
<feature type="signal peptide" evidence="1">
    <location>
        <begin position="1"/>
        <end position="34"/>
    </location>
</feature>
<dbReference type="RefSeq" id="WP_043525635.1">
    <property type="nucleotide sequence ID" value="NZ_BAABKU010000014.1"/>
</dbReference>
<dbReference type="AlphaFoldDB" id="A0A0A6X8K2"/>
<evidence type="ECO:0000256" key="1">
    <source>
        <dbReference type="SAM" id="SignalP"/>
    </source>
</evidence>
<comment type="caution">
    <text evidence="3">The sequence shown here is derived from an EMBL/GenBank/DDBJ whole genome shotgun (WGS) entry which is preliminary data.</text>
</comment>
<dbReference type="PANTHER" id="PTHR46825:SF9">
    <property type="entry name" value="BETA-LACTAMASE-RELATED DOMAIN-CONTAINING PROTEIN"/>
    <property type="match status" value="1"/>
</dbReference>
<dbReference type="EMBL" id="JRTT01000018">
    <property type="protein sequence ID" value="KHD76472.1"/>
    <property type="molecule type" value="Genomic_DNA"/>
</dbReference>
<dbReference type="SUPFAM" id="SSF56601">
    <property type="entry name" value="beta-lactamase/transpeptidase-like"/>
    <property type="match status" value="1"/>
</dbReference>
<gene>
    <name evidence="3" type="ORF">MB27_17415</name>
</gene>
<dbReference type="InterPro" id="IPR001466">
    <property type="entry name" value="Beta-lactam-related"/>
</dbReference>
<proteinExistence type="predicted"/>
<dbReference type="InterPro" id="IPR050491">
    <property type="entry name" value="AmpC-like"/>
</dbReference>
<feature type="chain" id="PRO_5002034979" evidence="1">
    <location>
        <begin position="35"/>
        <end position="510"/>
    </location>
</feature>
<organism evidence="3 4">
    <name type="scientific">Actinoplanes utahensis</name>
    <dbReference type="NCBI Taxonomy" id="1869"/>
    <lineage>
        <taxon>Bacteria</taxon>
        <taxon>Bacillati</taxon>
        <taxon>Actinomycetota</taxon>
        <taxon>Actinomycetes</taxon>
        <taxon>Micromonosporales</taxon>
        <taxon>Micromonosporaceae</taxon>
        <taxon>Actinoplanes</taxon>
    </lineage>
</organism>
<protein>
    <submittedName>
        <fullName evidence="3">Penicillin-binding protein</fullName>
    </submittedName>
</protein>
<dbReference type="PROSITE" id="PS51318">
    <property type="entry name" value="TAT"/>
    <property type="match status" value="1"/>
</dbReference>
<evidence type="ECO:0000313" key="4">
    <source>
        <dbReference type="Proteomes" id="UP000054537"/>
    </source>
</evidence>
<name>A0A0A6X8K2_ACTUT</name>
<keyword evidence="1" id="KW-0732">Signal</keyword>
<accession>A0A0A6X8K2</accession>
<dbReference type="PANTHER" id="PTHR46825">
    <property type="entry name" value="D-ALANYL-D-ALANINE-CARBOXYPEPTIDASE/ENDOPEPTIDASE AMPH"/>
    <property type="match status" value="1"/>
</dbReference>
<evidence type="ECO:0000313" key="3">
    <source>
        <dbReference type="EMBL" id="KHD76472.1"/>
    </source>
</evidence>
<dbReference type="OrthoDB" id="262125at2"/>
<keyword evidence="4" id="KW-1185">Reference proteome</keyword>
<feature type="domain" description="Beta-lactamase-related" evidence="2">
    <location>
        <begin position="47"/>
        <end position="359"/>
    </location>
</feature>
<dbReference type="STRING" id="1869.MB27_17415"/>
<dbReference type="Proteomes" id="UP000054537">
    <property type="component" value="Unassembled WGS sequence"/>
</dbReference>
<dbReference type="eggNOG" id="COG1680">
    <property type="taxonomic scope" value="Bacteria"/>
</dbReference>
<dbReference type="InterPro" id="IPR006311">
    <property type="entry name" value="TAT_signal"/>
</dbReference>